<feature type="transmembrane region" description="Helical" evidence="1">
    <location>
        <begin position="6"/>
        <end position="27"/>
    </location>
</feature>
<dbReference type="RefSeq" id="WP_162559797.1">
    <property type="nucleotide sequence ID" value="NZ_BPQI01000017.1"/>
</dbReference>
<dbReference type="EMBL" id="CABFVH010000007">
    <property type="protein sequence ID" value="VUF12062.1"/>
    <property type="molecule type" value="Genomic_DNA"/>
</dbReference>
<keyword evidence="1" id="KW-1133">Transmembrane helix</keyword>
<evidence type="ECO:0000313" key="3">
    <source>
        <dbReference type="EMBL" id="VUF12062.1"/>
    </source>
</evidence>
<evidence type="ECO:0000313" key="2">
    <source>
        <dbReference type="EMBL" id="GJD55064.1"/>
    </source>
</evidence>
<gene>
    <name evidence="2" type="ORF">IFDJLNFL_0946</name>
    <name evidence="3" type="ORF">MTDSW087_01750</name>
</gene>
<organism evidence="3 4">
    <name type="scientific">Methylobacterium dankookense</name>
    <dbReference type="NCBI Taxonomy" id="560405"/>
    <lineage>
        <taxon>Bacteria</taxon>
        <taxon>Pseudomonadati</taxon>
        <taxon>Pseudomonadota</taxon>
        <taxon>Alphaproteobacteria</taxon>
        <taxon>Hyphomicrobiales</taxon>
        <taxon>Methylobacteriaceae</taxon>
        <taxon>Methylobacterium</taxon>
    </lineage>
</organism>
<dbReference type="Proteomes" id="UP001055303">
    <property type="component" value="Unassembled WGS sequence"/>
</dbReference>
<evidence type="ECO:0000256" key="1">
    <source>
        <dbReference type="SAM" id="Phobius"/>
    </source>
</evidence>
<keyword evidence="5" id="KW-1185">Reference proteome</keyword>
<keyword evidence="1" id="KW-0472">Membrane</keyword>
<dbReference type="Proteomes" id="UP000401717">
    <property type="component" value="Unassembled WGS sequence"/>
</dbReference>
<evidence type="ECO:0000313" key="5">
    <source>
        <dbReference type="Proteomes" id="UP001055303"/>
    </source>
</evidence>
<protein>
    <submittedName>
        <fullName evidence="3">Uncharacterized protein</fullName>
    </submittedName>
</protein>
<proteinExistence type="predicted"/>
<dbReference type="AlphaFoldDB" id="A0A564FVK8"/>
<keyword evidence="1" id="KW-0812">Transmembrane</keyword>
<dbReference type="EMBL" id="BPQI01000017">
    <property type="protein sequence ID" value="GJD55064.1"/>
    <property type="molecule type" value="Genomic_DNA"/>
</dbReference>
<reference evidence="2" key="3">
    <citation type="submission" date="2021-08" db="EMBL/GenBank/DDBJ databases">
        <authorList>
            <person name="Tani A."/>
            <person name="Ola A."/>
            <person name="Ogura Y."/>
            <person name="Katsura K."/>
            <person name="Hayashi T."/>
        </authorList>
    </citation>
    <scope>NUCLEOTIDE SEQUENCE</scope>
    <source>
        <strain evidence="2">DSM 22415</strain>
    </source>
</reference>
<name>A0A564FVK8_9HYPH</name>
<evidence type="ECO:0000313" key="4">
    <source>
        <dbReference type="Proteomes" id="UP000401717"/>
    </source>
</evidence>
<reference evidence="3 4" key="1">
    <citation type="submission" date="2019-06" db="EMBL/GenBank/DDBJ databases">
        <authorList>
            <person name="Rodrigo-Torres L."/>
            <person name="Arahal R. D."/>
            <person name="Lucena T."/>
        </authorList>
    </citation>
    <scope>NUCLEOTIDE SEQUENCE [LARGE SCALE GENOMIC DNA]</scope>
    <source>
        <strain evidence="3 4">SW08-7</strain>
    </source>
</reference>
<sequence>MSTTDIVVLTSAALLCVAVAIVAVIALQELRRPLLKGRLDDLLREVSAKKDNCP</sequence>
<reference evidence="2" key="2">
    <citation type="journal article" date="2021" name="Front. Microbiol.">
        <title>Comprehensive Comparative Genomics and Phenotyping of Methylobacterium Species.</title>
        <authorList>
            <person name="Alessa O."/>
            <person name="Ogura Y."/>
            <person name="Fujitani Y."/>
            <person name="Takami H."/>
            <person name="Hayashi T."/>
            <person name="Sahin N."/>
            <person name="Tani A."/>
        </authorList>
    </citation>
    <scope>NUCLEOTIDE SEQUENCE</scope>
    <source>
        <strain evidence="2">DSM 22415</strain>
    </source>
</reference>
<accession>A0A564FVK8</accession>